<feature type="region of interest" description="Disordered" evidence="1">
    <location>
        <begin position="579"/>
        <end position="767"/>
    </location>
</feature>
<dbReference type="PROSITE" id="PS50011">
    <property type="entry name" value="PROTEIN_KINASE_DOM"/>
    <property type="match status" value="1"/>
</dbReference>
<dbReference type="Pfam" id="PF06760">
    <property type="entry name" value="DUF1221"/>
    <property type="match status" value="1"/>
</dbReference>
<dbReference type="InterPro" id="IPR011009">
    <property type="entry name" value="Kinase-like_dom_sf"/>
</dbReference>
<dbReference type="InterPro" id="IPR010632">
    <property type="entry name" value="DUF1221"/>
</dbReference>
<dbReference type="Proteomes" id="UP001293593">
    <property type="component" value="Unassembled WGS sequence"/>
</dbReference>
<sequence length="891" mass="102154">MEQFRRIGEVVGSLRALMVLRDEIQINQSQCCLILNMFNLAFETIAEEIKQNLVLEERNTKWKPLEYPMRQLYRVFKEAELYIRQCLDSKDWWGKAISLHHNNDCVEFHIHNLLCHFPAVIEAIEVAGEVSGHNQDEMAKKKVMLMRKYDREWNDPKLFQWGFGKQYLVSGEIIKELENSWREDQWRLIESLKQKKKKKKNNSTCRLASTKNEQGLADMLIKKLQNGPDKLNKKIFPSSILLGSKDYQVRRRLGSGREFKEIHWMGHSFALRHVNGEMQISETEIYTLLSLSHPNIVQYLCGFHDEEKREFFLVMELMNKDLESYMKESYGPRRQILFSIPVVVDIMLQMARGMEYLHSKKVYHGDLNPCNILLKSWNSQEGYFQVKVTGFGSSMKMNPLQEEINPSIWYYAPEVLTELESKTNASSSSCKCSEKADVYSFSMVCFQLLTGKMPPFEGDGSNRNIREGERPLFPYPSPKYLVNLIKKCWHTDPSLRPSFSSICRILRSIKKFLAINTEFLIINPELNQLELTCPPVDYCDIEAMFLKNFPAEKASHLPCVSQLPYEMFAYKIFEKEKTGPSISEDNSSISKEENDTDVQKKASGDENASTLEDPGPLSTDSKSTSSESQSICSEVQAKRPVRIKRQTEDDTKKDQGALRLQPSRSLPTNLANHNSRMDRGSGLASNKGRRTPQVLDSKNNNKRSQSTPLTKTSSSIRRIRNGEVVSPKGMPKTKTGNESPLTRRGQLFDSKSSLQMKKGFESPLTRSSHVLDPSLKVKKANESPYMTSTRKIRHSNLKMTSRNMSPYATSPFSFNTTCSRRCGQDSNLDLTYRMDRGRISPFATSPLSSYVRAYGHISKPQKSLKMKRASLSPLKLSPLSSYTQRNGHVSD</sequence>
<feature type="compositionally biased region" description="Polar residues" evidence="1">
    <location>
        <begin position="662"/>
        <end position="674"/>
    </location>
</feature>
<dbReference type="GO" id="GO:0005524">
    <property type="term" value="F:ATP binding"/>
    <property type="evidence" value="ECO:0007669"/>
    <property type="project" value="InterPro"/>
</dbReference>
<comment type="caution">
    <text evidence="3">The sequence shown here is derived from an EMBL/GenBank/DDBJ whole genome shotgun (WGS) entry which is preliminary data.</text>
</comment>
<evidence type="ECO:0000259" key="2">
    <source>
        <dbReference type="PROSITE" id="PS50011"/>
    </source>
</evidence>
<feature type="compositionally biased region" description="Low complexity" evidence="1">
    <location>
        <begin position="618"/>
        <end position="633"/>
    </location>
</feature>
<evidence type="ECO:0000313" key="3">
    <source>
        <dbReference type="EMBL" id="KAK4262860.1"/>
    </source>
</evidence>
<gene>
    <name evidence="3" type="ORF">QN277_028362</name>
</gene>
<dbReference type="Gene3D" id="1.10.510.10">
    <property type="entry name" value="Transferase(Phosphotransferase) domain 1"/>
    <property type="match status" value="1"/>
</dbReference>
<dbReference type="InterPro" id="IPR000719">
    <property type="entry name" value="Prot_kinase_dom"/>
</dbReference>
<feature type="domain" description="Protein kinase" evidence="2">
    <location>
        <begin position="247"/>
        <end position="513"/>
    </location>
</feature>
<accession>A0AAE1J355</accession>
<feature type="compositionally biased region" description="Polar residues" evidence="1">
    <location>
        <begin position="694"/>
        <end position="716"/>
    </location>
</feature>
<dbReference type="InterPro" id="IPR051681">
    <property type="entry name" value="Ser/Thr_Kinases-Pseudokinases"/>
</dbReference>
<evidence type="ECO:0000256" key="1">
    <source>
        <dbReference type="SAM" id="MobiDB-lite"/>
    </source>
</evidence>
<protein>
    <recommendedName>
        <fullName evidence="2">Protein kinase domain-containing protein</fullName>
    </recommendedName>
</protein>
<dbReference type="EMBL" id="JAWXYG010000009">
    <property type="protein sequence ID" value="KAK4262860.1"/>
    <property type="molecule type" value="Genomic_DNA"/>
</dbReference>
<feature type="compositionally biased region" description="Polar residues" evidence="1">
    <location>
        <begin position="580"/>
        <end position="589"/>
    </location>
</feature>
<name>A0AAE1J355_9FABA</name>
<keyword evidence="4" id="KW-1185">Reference proteome</keyword>
<dbReference type="GO" id="GO:0004674">
    <property type="term" value="F:protein serine/threonine kinase activity"/>
    <property type="evidence" value="ECO:0007669"/>
    <property type="project" value="TreeGrafter"/>
</dbReference>
<dbReference type="SUPFAM" id="SSF56112">
    <property type="entry name" value="Protein kinase-like (PK-like)"/>
    <property type="match status" value="1"/>
</dbReference>
<feature type="compositionally biased region" description="Basic and acidic residues" evidence="1">
    <location>
        <begin position="590"/>
        <end position="604"/>
    </location>
</feature>
<dbReference type="Pfam" id="PF00069">
    <property type="entry name" value="Pkinase"/>
    <property type="match status" value="1"/>
</dbReference>
<dbReference type="PANTHER" id="PTHR44329:SF260">
    <property type="entry name" value="PROTEIN KINASE DOMAIN-CONTAINING PROTEIN"/>
    <property type="match status" value="1"/>
</dbReference>
<feature type="compositionally biased region" description="Basic and acidic residues" evidence="1">
    <location>
        <begin position="645"/>
        <end position="656"/>
    </location>
</feature>
<dbReference type="AlphaFoldDB" id="A0AAE1J355"/>
<evidence type="ECO:0000313" key="4">
    <source>
        <dbReference type="Proteomes" id="UP001293593"/>
    </source>
</evidence>
<organism evidence="3 4">
    <name type="scientific">Acacia crassicarpa</name>
    <name type="common">northern wattle</name>
    <dbReference type="NCBI Taxonomy" id="499986"/>
    <lineage>
        <taxon>Eukaryota</taxon>
        <taxon>Viridiplantae</taxon>
        <taxon>Streptophyta</taxon>
        <taxon>Embryophyta</taxon>
        <taxon>Tracheophyta</taxon>
        <taxon>Spermatophyta</taxon>
        <taxon>Magnoliopsida</taxon>
        <taxon>eudicotyledons</taxon>
        <taxon>Gunneridae</taxon>
        <taxon>Pentapetalae</taxon>
        <taxon>rosids</taxon>
        <taxon>fabids</taxon>
        <taxon>Fabales</taxon>
        <taxon>Fabaceae</taxon>
        <taxon>Caesalpinioideae</taxon>
        <taxon>mimosoid clade</taxon>
        <taxon>Acacieae</taxon>
        <taxon>Acacia</taxon>
    </lineage>
</organism>
<dbReference type="PANTHER" id="PTHR44329">
    <property type="entry name" value="SERINE/THREONINE-PROTEIN KINASE TNNI3K-RELATED"/>
    <property type="match status" value="1"/>
</dbReference>
<dbReference type="FunFam" id="1.10.510.10:FF:000778">
    <property type="entry name" value="Kinase family protein"/>
    <property type="match status" value="1"/>
</dbReference>
<reference evidence="3" key="1">
    <citation type="submission" date="2023-10" db="EMBL/GenBank/DDBJ databases">
        <title>Chromosome-level genome of the transformable northern wattle, Acacia crassicarpa.</title>
        <authorList>
            <person name="Massaro I."/>
            <person name="Sinha N.R."/>
            <person name="Poethig S."/>
            <person name="Leichty A.R."/>
        </authorList>
    </citation>
    <scope>NUCLEOTIDE SEQUENCE</scope>
    <source>
        <strain evidence="3">Acra3RX</strain>
        <tissue evidence="3">Leaf</tissue>
    </source>
</reference>
<proteinExistence type="predicted"/>